<reference evidence="6 7" key="1">
    <citation type="journal article" date="2015" name="Genome Announc.">
        <title>Expanding the biotechnology potential of lactobacilli through comparative genomics of 213 strains and associated genera.</title>
        <authorList>
            <person name="Sun Z."/>
            <person name="Harris H.M."/>
            <person name="McCann A."/>
            <person name="Guo C."/>
            <person name="Argimon S."/>
            <person name="Zhang W."/>
            <person name="Yang X."/>
            <person name="Jeffery I.B."/>
            <person name="Cooney J.C."/>
            <person name="Kagawa T.F."/>
            <person name="Liu W."/>
            <person name="Song Y."/>
            <person name="Salvetti E."/>
            <person name="Wrobel A."/>
            <person name="Rasinkangas P."/>
            <person name="Parkhill J."/>
            <person name="Rea M.C."/>
            <person name="O'Sullivan O."/>
            <person name="Ritari J."/>
            <person name="Douillard F.P."/>
            <person name="Paul Ross R."/>
            <person name="Yang R."/>
            <person name="Briner A.E."/>
            <person name="Felis G.E."/>
            <person name="de Vos W.M."/>
            <person name="Barrangou R."/>
            <person name="Klaenhammer T.R."/>
            <person name="Caufield P.W."/>
            <person name="Cui Y."/>
            <person name="Zhang H."/>
            <person name="O'Toole P.W."/>
        </authorList>
    </citation>
    <scope>NUCLEOTIDE SEQUENCE [LARGE SCALE GENOMIC DNA]</scope>
    <source>
        <strain evidence="6 7">DSM 22689</strain>
    </source>
</reference>
<evidence type="ECO:0000256" key="1">
    <source>
        <dbReference type="ARBA" id="ARBA00004141"/>
    </source>
</evidence>
<dbReference type="InterPro" id="IPR003339">
    <property type="entry name" value="ABC/ECF_trnsptr_transmembrane"/>
</dbReference>
<feature type="transmembrane region" description="Helical" evidence="5">
    <location>
        <begin position="7"/>
        <end position="40"/>
    </location>
</feature>
<accession>A0A0R2CSW5</accession>
<dbReference type="EMBL" id="AYZI01000006">
    <property type="protein sequence ID" value="KRM91321.1"/>
    <property type="molecule type" value="Genomic_DNA"/>
</dbReference>
<dbReference type="CDD" id="cd16914">
    <property type="entry name" value="EcfT"/>
    <property type="match status" value="1"/>
</dbReference>
<feature type="transmembrane region" description="Helical" evidence="5">
    <location>
        <begin position="197"/>
        <end position="216"/>
    </location>
</feature>
<organism evidence="6 7">
    <name type="scientific">Fructilactobacillus florum DSM 22689 = JCM 16035</name>
    <dbReference type="NCBI Taxonomy" id="1423745"/>
    <lineage>
        <taxon>Bacteria</taxon>
        <taxon>Bacillati</taxon>
        <taxon>Bacillota</taxon>
        <taxon>Bacilli</taxon>
        <taxon>Lactobacillales</taxon>
        <taxon>Lactobacillaceae</taxon>
        <taxon>Fructilactobacillus</taxon>
    </lineage>
</organism>
<gene>
    <name evidence="6" type="ORF">FC87_GL001041</name>
</gene>
<dbReference type="AlphaFoldDB" id="A0A0R2CSW5"/>
<evidence type="ECO:0008006" key="8">
    <source>
        <dbReference type="Google" id="ProtNLM"/>
    </source>
</evidence>
<name>A0A0R2CSW5_9LACO</name>
<sequence length="217" mass="24404">MNSAIRLMLVFIIALEISLVANLSLNIAVIIGALAILFWQHLHLKTFLFISLLALLPALGIFLSQLYYGGSHGFYRGIILFSRLYAYVFLGLSFSLTTSPINLAHALEQNLHVPAKFIYGILAALNLLPRLRYEIKVIRANGNMRGKTLHPWQPTLYFKALILAINWSNNLSLAMQSQGFVENEPRTHFSKPIVTKLDWSLSLIILGAVQCIIIFCH</sequence>
<evidence type="ECO:0000256" key="4">
    <source>
        <dbReference type="ARBA" id="ARBA00023136"/>
    </source>
</evidence>
<dbReference type="STRING" id="1423745.GCA_001311215_01226"/>
<dbReference type="Pfam" id="PF02361">
    <property type="entry name" value="CbiQ"/>
    <property type="match status" value="1"/>
</dbReference>
<keyword evidence="4 5" id="KW-0472">Membrane</keyword>
<dbReference type="PATRIC" id="fig|1423745.4.peg.1104"/>
<keyword evidence="3 5" id="KW-1133">Transmembrane helix</keyword>
<dbReference type="Proteomes" id="UP000051586">
    <property type="component" value="Unassembled WGS sequence"/>
</dbReference>
<protein>
    <recommendedName>
        <fullName evidence="8">ABC transporter permease</fullName>
    </recommendedName>
</protein>
<proteinExistence type="predicted"/>
<feature type="transmembrane region" description="Helical" evidence="5">
    <location>
        <begin position="46"/>
        <end position="68"/>
    </location>
</feature>
<comment type="caution">
    <text evidence="6">The sequence shown here is derived from an EMBL/GenBank/DDBJ whole genome shotgun (WGS) entry which is preliminary data.</text>
</comment>
<dbReference type="GO" id="GO:0005886">
    <property type="term" value="C:plasma membrane"/>
    <property type="evidence" value="ECO:0007669"/>
    <property type="project" value="UniProtKB-ARBA"/>
</dbReference>
<evidence type="ECO:0000256" key="2">
    <source>
        <dbReference type="ARBA" id="ARBA00022692"/>
    </source>
</evidence>
<feature type="transmembrane region" description="Helical" evidence="5">
    <location>
        <begin position="117"/>
        <end position="135"/>
    </location>
</feature>
<evidence type="ECO:0000256" key="3">
    <source>
        <dbReference type="ARBA" id="ARBA00022989"/>
    </source>
</evidence>
<keyword evidence="2 5" id="KW-0812">Transmembrane</keyword>
<evidence type="ECO:0000256" key="5">
    <source>
        <dbReference type="SAM" id="Phobius"/>
    </source>
</evidence>
<feature type="transmembrane region" description="Helical" evidence="5">
    <location>
        <begin position="80"/>
        <end position="97"/>
    </location>
</feature>
<dbReference type="RefSeq" id="WP_035421781.1">
    <property type="nucleotide sequence ID" value="NZ_AYZI01000006.1"/>
</dbReference>
<comment type="subcellular location">
    <subcellularLocation>
        <location evidence="1">Membrane</location>
        <topology evidence="1">Multi-pass membrane protein</topology>
    </subcellularLocation>
</comment>
<evidence type="ECO:0000313" key="7">
    <source>
        <dbReference type="Proteomes" id="UP000051586"/>
    </source>
</evidence>
<evidence type="ECO:0000313" key="6">
    <source>
        <dbReference type="EMBL" id="KRM91321.1"/>
    </source>
</evidence>